<reference evidence="3 4" key="1">
    <citation type="submission" date="2019-02" db="EMBL/GenBank/DDBJ databases">
        <title>Sequencing the genomes of 1000 actinobacteria strains.</title>
        <authorList>
            <person name="Klenk H.-P."/>
        </authorList>
    </citation>
    <scope>NUCLEOTIDE SEQUENCE [LARGE SCALE GENOMIC DNA]</scope>
    <source>
        <strain evidence="3 4">DSM 45779</strain>
    </source>
</reference>
<dbReference type="RefSeq" id="WP_130292186.1">
    <property type="nucleotide sequence ID" value="NZ_SHKL01000001.1"/>
</dbReference>
<dbReference type="Proteomes" id="UP000291591">
    <property type="component" value="Unassembled WGS sequence"/>
</dbReference>
<dbReference type="FunFam" id="3.20.20.100:FF:000004">
    <property type="entry name" value="Oxidoreductase, aldo/keto reductase"/>
    <property type="match status" value="1"/>
</dbReference>
<dbReference type="CDD" id="cd19080">
    <property type="entry name" value="AKR_AKR9A_9B"/>
    <property type="match status" value="1"/>
</dbReference>
<gene>
    <name evidence="3" type="ORF">EV383_5071</name>
</gene>
<feature type="domain" description="NADP-dependent oxidoreductase" evidence="2">
    <location>
        <begin position="20"/>
        <end position="325"/>
    </location>
</feature>
<accession>A0A4Q7V3S2</accession>
<proteinExistence type="predicted"/>
<dbReference type="PANTHER" id="PTHR43364:SF4">
    <property type="entry name" value="NAD(P)-LINKED OXIDOREDUCTASE SUPERFAMILY PROTEIN"/>
    <property type="match status" value="1"/>
</dbReference>
<dbReference type="InterPro" id="IPR050523">
    <property type="entry name" value="AKR_Detox_Biosynth"/>
</dbReference>
<name>A0A4Q7V3S2_PSEST</name>
<comment type="caution">
    <text evidence="3">The sequence shown here is derived from an EMBL/GenBank/DDBJ whole genome shotgun (WGS) entry which is preliminary data.</text>
</comment>
<dbReference type="Gene3D" id="3.20.20.100">
    <property type="entry name" value="NADP-dependent oxidoreductase domain"/>
    <property type="match status" value="1"/>
</dbReference>
<keyword evidence="4" id="KW-1185">Reference proteome</keyword>
<evidence type="ECO:0000313" key="4">
    <source>
        <dbReference type="Proteomes" id="UP000291591"/>
    </source>
</evidence>
<dbReference type="InterPro" id="IPR036812">
    <property type="entry name" value="NAD(P)_OxRdtase_dom_sf"/>
</dbReference>
<evidence type="ECO:0000259" key="2">
    <source>
        <dbReference type="Pfam" id="PF00248"/>
    </source>
</evidence>
<dbReference type="OrthoDB" id="9768793at2"/>
<evidence type="ECO:0000256" key="1">
    <source>
        <dbReference type="ARBA" id="ARBA00023002"/>
    </source>
</evidence>
<protein>
    <submittedName>
        <fullName evidence="3">Aryl-alcohol dehydrogenase-like predicted oxidoreductase</fullName>
    </submittedName>
</protein>
<dbReference type="PANTHER" id="PTHR43364">
    <property type="entry name" value="NADH-SPECIFIC METHYLGLYOXAL REDUCTASE-RELATED"/>
    <property type="match status" value="1"/>
</dbReference>
<dbReference type="GO" id="GO:0016491">
    <property type="term" value="F:oxidoreductase activity"/>
    <property type="evidence" value="ECO:0007669"/>
    <property type="project" value="UniProtKB-KW"/>
</dbReference>
<keyword evidence="1" id="KW-0560">Oxidoreductase</keyword>
<dbReference type="AlphaFoldDB" id="A0A4Q7V3S2"/>
<dbReference type="Pfam" id="PF00248">
    <property type="entry name" value="Aldo_ket_red"/>
    <property type="match status" value="1"/>
</dbReference>
<sequence>MSTTLDTYRLLGRSGLRVSPLALGTATFGTEWGWGAEKEQARALFDTYVEHGGNFVDTASTYTDGSSERLLGEFIREHRERLVVATKYTTLRTAGDPNSGGPHRKSLFASVEASLRRLGTDVIDLLYLHVWDFTTPVEEILRGLDDLVRQGKVHYVAMSNVPAWEISRMQAIADLRGWTPLVALQPEYSLINRAAERDLIPMAREMGLGVTPFSPVGGGVLAGRYTRADLAGAAGTRPGESNRKTFNAGLGMVTERTLTIADVVGDIASETDRTPAQIALAWVLDNPGVTAPVIGARTAEQLLGNLGALDVDLTAEQLARLDSVSAIDLGYPHDLLAGDHARAVSAGDLTIERHRR</sequence>
<organism evidence="3 4">
    <name type="scientific">Pseudonocardia sediminis</name>
    <dbReference type="NCBI Taxonomy" id="1397368"/>
    <lineage>
        <taxon>Bacteria</taxon>
        <taxon>Bacillati</taxon>
        <taxon>Actinomycetota</taxon>
        <taxon>Actinomycetes</taxon>
        <taxon>Pseudonocardiales</taxon>
        <taxon>Pseudonocardiaceae</taxon>
        <taxon>Pseudonocardia</taxon>
    </lineage>
</organism>
<dbReference type="GO" id="GO:0005829">
    <property type="term" value="C:cytosol"/>
    <property type="evidence" value="ECO:0007669"/>
    <property type="project" value="TreeGrafter"/>
</dbReference>
<dbReference type="SUPFAM" id="SSF51430">
    <property type="entry name" value="NAD(P)-linked oxidoreductase"/>
    <property type="match status" value="1"/>
</dbReference>
<dbReference type="InterPro" id="IPR023210">
    <property type="entry name" value="NADP_OxRdtase_dom"/>
</dbReference>
<evidence type="ECO:0000313" key="3">
    <source>
        <dbReference type="EMBL" id="RZT88134.1"/>
    </source>
</evidence>
<dbReference type="EMBL" id="SHKL01000001">
    <property type="protein sequence ID" value="RZT88134.1"/>
    <property type="molecule type" value="Genomic_DNA"/>
</dbReference>